<reference evidence="3" key="1">
    <citation type="journal article" date="2017" name="Proc. Natl. Acad. Sci. U.S.A.">
        <title>Simulation of Deepwater Horizon oil plume reveals substrate specialization within a complex community of hydrocarbon degraders.</title>
        <authorList>
            <person name="Hu P."/>
            <person name="Dubinsky E.A."/>
            <person name="Probst A.J."/>
            <person name="Wang J."/>
            <person name="Sieber C.M.K."/>
            <person name="Tom L.M."/>
            <person name="Gardinali P."/>
            <person name="Banfield J.F."/>
            <person name="Atlas R.M."/>
            <person name="Andersen G.L."/>
        </authorList>
    </citation>
    <scope>NUCLEOTIDE SEQUENCE [LARGE SCALE GENOMIC DNA]</scope>
</reference>
<feature type="signal peptide" evidence="1">
    <location>
        <begin position="1"/>
        <end position="31"/>
    </location>
</feature>
<proteinExistence type="predicted"/>
<dbReference type="Pfam" id="PF06980">
    <property type="entry name" value="DUF1302"/>
    <property type="match status" value="1"/>
</dbReference>
<dbReference type="InterPro" id="IPR010727">
    <property type="entry name" value="DUF1302"/>
</dbReference>
<dbReference type="Proteomes" id="UP000243053">
    <property type="component" value="Unassembled WGS sequence"/>
</dbReference>
<comment type="caution">
    <text evidence="2">The sequence shown here is derived from an EMBL/GenBank/DDBJ whole genome shotgun (WGS) entry which is preliminary data.</text>
</comment>
<accession>A0A1Y5EJA0</accession>
<keyword evidence="1" id="KW-0732">Signal</keyword>
<gene>
    <name evidence="2" type="ORF">A9Q75_05515</name>
</gene>
<dbReference type="AlphaFoldDB" id="A0A1Y5EJA0"/>
<feature type="chain" id="PRO_5012418515" description="DUF1302 domain-containing protein" evidence="1">
    <location>
        <begin position="32"/>
        <end position="514"/>
    </location>
</feature>
<evidence type="ECO:0000256" key="1">
    <source>
        <dbReference type="SAM" id="SignalP"/>
    </source>
</evidence>
<protein>
    <recommendedName>
        <fullName evidence="4">DUF1302 domain-containing protein</fullName>
    </recommendedName>
</protein>
<evidence type="ECO:0000313" key="2">
    <source>
        <dbReference type="EMBL" id="OUR82609.1"/>
    </source>
</evidence>
<dbReference type="EMBL" id="MAAF01000038">
    <property type="protein sequence ID" value="OUR82609.1"/>
    <property type="molecule type" value="Genomic_DNA"/>
</dbReference>
<name>A0A1Y5EJA0_COLPS</name>
<evidence type="ECO:0000313" key="3">
    <source>
        <dbReference type="Proteomes" id="UP000243053"/>
    </source>
</evidence>
<sequence>MNDIYNTPTNRLKLSLVATALCCVLTTNAQASQLDFGDNSEVSGSVDITLGYATSIRAQDADQDSWATAPNVASDMRVPDAGDVISNVFKVTAELGLDWRNYGFVGTLSYLYDTEIMNQDQADIGLSNGSNWTKAAEDYSGNNLELLDAYVYGTFDIGENPLEVRVGKQVINWGEGLFFLDGISTQVPLNINKLVTPGSELKEAYIGVEGVYLQMGIGESSSIEAYVQGNWRRTEMPPHATFYGDDAFFRGGQETGLRDSDVEADSQGQWGISGRTMLGQDSEVGLYYSSYHETFPFVQLTTPGSSSDLGSLLGLQQYWPEDLDMFGTSLATTLGSWSINGEIAYRPDRPLFTNFVFNNESRNAEQHDTVSASVHGIWLGGALPLGIDSQVLLVQLGADYVSGDLTNLMANSSITKGAANVDDLAYGVAIEWTGTWQGIIPGSDLSLDIYLQKDLHGNSHFWGNFAEDRLLGGITLTGSIGNAWEVNVGYSWTDQKNSHYDTQDVFNLSANYKF</sequence>
<organism evidence="2 3">
    <name type="scientific">Colwellia psychrerythraea</name>
    <name type="common">Vibrio psychroerythus</name>
    <dbReference type="NCBI Taxonomy" id="28229"/>
    <lineage>
        <taxon>Bacteria</taxon>
        <taxon>Pseudomonadati</taxon>
        <taxon>Pseudomonadota</taxon>
        <taxon>Gammaproteobacteria</taxon>
        <taxon>Alteromonadales</taxon>
        <taxon>Colwelliaceae</taxon>
        <taxon>Colwellia</taxon>
    </lineage>
</organism>
<evidence type="ECO:0008006" key="4">
    <source>
        <dbReference type="Google" id="ProtNLM"/>
    </source>
</evidence>